<dbReference type="Proteomes" id="UP000186599">
    <property type="component" value="Unassembled WGS sequence"/>
</dbReference>
<accession>A0A1I4LFV2</accession>
<name>A0A1I4LFV2_9GAMM</name>
<dbReference type="Proteomes" id="UP000186904">
    <property type="component" value="Unassembled WGS sequence"/>
</dbReference>
<keyword evidence="4" id="KW-0560">Oxidoreductase</keyword>
<dbReference type="SUPFAM" id="SSF56176">
    <property type="entry name" value="FAD-binding/transporter-associated domain-like"/>
    <property type="match status" value="1"/>
</dbReference>
<dbReference type="Gene3D" id="1.10.45.10">
    <property type="entry name" value="Vanillyl-alcohol Oxidase, Chain A, domain 4"/>
    <property type="match status" value="1"/>
</dbReference>
<dbReference type="InterPro" id="IPR016169">
    <property type="entry name" value="FAD-bd_PCMH_sub2"/>
</dbReference>
<dbReference type="EMBL" id="FOGN01000002">
    <property type="protein sequence ID" value="SER92196.1"/>
    <property type="molecule type" value="Genomic_DNA"/>
</dbReference>
<dbReference type="AlphaFoldDB" id="A0A1I4LFV2"/>
<dbReference type="PROSITE" id="PS51387">
    <property type="entry name" value="FAD_PCMH"/>
    <property type="match status" value="1"/>
</dbReference>
<dbReference type="InterPro" id="IPR004490">
    <property type="entry name" value="GlcD"/>
</dbReference>
<dbReference type="GO" id="GO:0009339">
    <property type="term" value="C:glycolate oxidase complex"/>
    <property type="evidence" value="ECO:0007669"/>
    <property type="project" value="InterPro"/>
</dbReference>
<dbReference type="PANTHER" id="PTHR42934:SF1">
    <property type="entry name" value="GLYCOLATE OXIDASE SUBUNIT GLCD"/>
    <property type="match status" value="1"/>
</dbReference>
<dbReference type="InterPro" id="IPR016164">
    <property type="entry name" value="FAD-linked_Oxase-like_C"/>
</dbReference>
<dbReference type="InterPro" id="IPR016171">
    <property type="entry name" value="Vanillyl_alc_oxidase_C-sub2"/>
</dbReference>
<dbReference type="InterPro" id="IPR006094">
    <property type="entry name" value="Oxid_FAD_bind_N"/>
</dbReference>
<proteinExistence type="predicted"/>
<protein>
    <submittedName>
        <fullName evidence="7">Glycolate oxidase</fullName>
    </submittedName>
</protein>
<dbReference type="PANTHER" id="PTHR42934">
    <property type="entry name" value="GLYCOLATE OXIDASE SUBUNIT GLCD"/>
    <property type="match status" value="1"/>
</dbReference>
<evidence type="ECO:0000256" key="1">
    <source>
        <dbReference type="ARBA" id="ARBA00001974"/>
    </source>
</evidence>
<dbReference type="NCBIfam" id="TIGR00387">
    <property type="entry name" value="glcD"/>
    <property type="match status" value="1"/>
</dbReference>
<evidence type="ECO:0000256" key="4">
    <source>
        <dbReference type="ARBA" id="ARBA00023002"/>
    </source>
</evidence>
<dbReference type="InterPro" id="IPR004113">
    <property type="entry name" value="FAD-bd_oxidored_4_C"/>
</dbReference>
<organism evidence="7 8">
    <name type="scientific">Halopseudomonas bauzanensis</name>
    <dbReference type="NCBI Taxonomy" id="653930"/>
    <lineage>
        <taxon>Bacteria</taxon>
        <taxon>Pseudomonadati</taxon>
        <taxon>Pseudomonadota</taxon>
        <taxon>Gammaproteobacteria</taxon>
        <taxon>Pseudomonadales</taxon>
        <taxon>Pseudomonadaceae</taxon>
        <taxon>Halopseudomonas</taxon>
    </lineage>
</organism>
<evidence type="ECO:0000313" key="8">
    <source>
        <dbReference type="Proteomes" id="UP000186599"/>
    </source>
</evidence>
<dbReference type="Gene3D" id="3.30.465.10">
    <property type="match status" value="1"/>
</dbReference>
<dbReference type="NCBIfam" id="NF008408">
    <property type="entry name" value="PRK11230.1"/>
    <property type="match status" value="1"/>
</dbReference>
<dbReference type="SUPFAM" id="SSF55103">
    <property type="entry name" value="FAD-linked oxidases, C-terminal domain"/>
    <property type="match status" value="1"/>
</dbReference>
<gene>
    <name evidence="7" type="ORF">SAMN04487855_1503</name>
    <name evidence="6" type="ORF">SAMN05216589_1810</name>
</gene>
<evidence type="ECO:0000259" key="5">
    <source>
        <dbReference type="PROSITE" id="PS51387"/>
    </source>
</evidence>
<dbReference type="InterPro" id="IPR051914">
    <property type="entry name" value="FAD-linked_OxidoTrans_Type4"/>
</dbReference>
<evidence type="ECO:0000313" key="7">
    <source>
        <dbReference type="EMBL" id="SFL89820.1"/>
    </source>
</evidence>
<evidence type="ECO:0000256" key="2">
    <source>
        <dbReference type="ARBA" id="ARBA00022630"/>
    </source>
</evidence>
<dbReference type="Gene3D" id="3.30.70.2740">
    <property type="match status" value="1"/>
</dbReference>
<dbReference type="Pfam" id="PF02913">
    <property type="entry name" value="FAD-oxidase_C"/>
    <property type="match status" value="1"/>
</dbReference>
<comment type="cofactor">
    <cofactor evidence="1">
        <name>FAD</name>
        <dbReference type="ChEBI" id="CHEBI:57692"/>
    </cofactor>
</comment>
<dbReference type="GO" id="GO:0003973">
    <property type="term" value="F:(S)-2-hydroxy-acid oxidase activity"/>
    <property type="evidence" value="ECO:0007669"/>
    <property type="project" value="InterPro"/>
</dbReference>
<dbReference type="GO" id="GO:0071949">
    <property type="term" value="F:FAD binding"/>
    <property type="evidence" value="ECO:0007669"/>
    <property type="project" value="InterPro"/>
</dbReference>
<feature type="domain" description="FAD-binding PCMH-type" evidence="5">
    <location>
        <begin position="65"/>
        <end position="243"/>
    </location>
</feature>
<keyword evidence="2" id="KW-0285">Flavoprotein</keyword>
<dbReference type="InterPro" id="IPR036318">
    <property type="entry name" value="FAD-bd_PCMH-like_sf"/>
</dbReference>
<dbReference type="Pfam" id="PF01565">
    <property type="entry name" value="FAD_binding_4"/>
    <property type="match status" value="1"/>
</dbReference>
<dbReference type="InterPro" id="IPR016166">
    <property type="entry name" value="FAD-bd_PCMH"/>
</dbReference>
<dbReference type="STRING" id="653930.SAMN05216589_1810"/>
<evidence type="ECO:0000256" key="3">
    <source>
        <dbReference type="ARBA" id="ARBA00022827"/>
    </source>
</evidence>
<keyword evidence="3" id="KW-0274">FAD</keyword>
<dbReference type="EMBL" id="FOUA01000002">
    <property type="protein sequence ID" value="SFL89820.1"/>
    <property type="molecule type" value="Genomic_DNA"/>
</dbReference>
<evidence type="ECO:0000313" key="6">
    <source>
        <dbReference type="EMBL" id="SER92196.1"/>
    </source>
</evidence>
<keyword evidence="8" id="KW-1185">Reference proteome</keyword>
<reference evidence="8 9" key="1">
    <citation type="submission" date="2016-10" db="EMBL/GenBank/DDBJ databases">
        <authorList>
            <person name="de Groot N.N."/>
        </authorList>
    </citation>
    <scope>NUCLEOTIDE SEQUENCE [LARGE SCALE GENOMIC DNA]</scope>
    <source>
        <strain evidence="7 8">CGMCC 1.9095</strain>
        <strain evidence="6 9">DSM 22558</strain>
    </source>
</reference>
<sequence length="512" mass="55062">MGPKTIDNKQVISVNLLYDEKLDGPLPPVDKAGLINELRQTLPDLELLHEREDLQPYECDGLSAYRVMPLLVVMPETVEQIETFMKICHQRQVPVVARGAGTGLSGGALPLEGGVLLVLARLKNILEVNPEGRFARVQPGVRNLAISEAAAPYQLYYAPDPSSQIACSIGGNVAENAGGVHCLKYGLTVHNLLKVEIVTVEGERMTLGSDALDSPGFDLMALFTGSEGMLGIVVEVTVKLLPRPQVAKVLMASFDDVGKAGKAVGDIISAGIIPGGLEMMDNLAIRAAEDFIHAGYPVEAEAILLCELDGVEADVADECERVRQVLENSGATAISQAKDDAERALFWAGRKNAFPAVGRISPDYYCMDGTIPRRELPKVLQGIADLSAEYGLRVANVFHAGDGNMHPLILFDANQEGELERAEAVGGKILELCVAVGGSITGEHGVGREKINQMCSQFNDDELLTFHAVKAAFDPDGLLNPGKNIPTLNRCAEFGAMHIHNGELPFPELERF</sequence>
<evidence type="ECO:0000313" key="9">
    <source>
        <dbReference type="Proteomes" id="UP000186904"/>
    </source>
</evidence>